<evidence type="ECO:0000313" key="1">
    <source>
        <dbReference type="EMBL" id="ALR19346.1"/>
    </source>
</evidence>
<keyword evidence="2" id="KW-1185">Reference proteome</keyword>
<name>A0A0S3EVD3_9SPHN</name>
<sequence>MHGETYDRREAWKPAPRPEWMAKLNALGEGLDVRAIIPLKPESLIAQAIESTGLEDFGEGDWRQHLEVLAHALDDEADLHFAGRLLTRCELLMYLQARLRMVAAAKTSPEIVQRPIDRPLFITGYARSGTTILFEVLAQDPQFQVVTKSEALFPCAPSEVGSTDVEDRNARAASYNDLLEEMTPEFKSAHKSGAELPVESLETEYPAFLSDVFTIAFQIPSYARYLETQDLTQTLEWQKLTLQVLQSQHQGRHWLMKSPSHLPHLRKILQVFPDMRVIFTHRDPLVTADSVVSVMGTLYWLRTDNPWGNGGRESWSLSSAVDRAAAWDEVIALIESGDLPRGRFANFHYAEFMTDPMASIRKIYDDLDMQLLPEVEQNMLQFLEQKTKGKFGKHEYELTPHHVVQDERNVYARYEAFFGVMPEISE</sequence>
<dbReference type="InterPro" id="IPR052736">
    <property type="entry name" value="Stf3_sulfotransferase"/>
</dbReference>
<dbReference type="RefSeq" id="WP_062061715.1">
    <property type="nucleotide sequence ID" value="NZ_CP013264.1"/>
</dbReference>
<proteinExistence type="predicted"/>
<dbReference type="PANTHER" id="PTHR36451">
    <property type="entry name" value="PAPS-DEPENDENT SULFOTRANSFERASE STF3"/>
    <property type="match status" value="1"/>
</dbReference>
<protein>
    <recommendedName>
        <fullName evidence="3">Sulfotransferase</fullName>
    </recommendedName>
</protein>
<dbReference type="STRING" id="1332080.ATN00_02515"/>
<dbReference type="Gene3D" id="3.40.50.300">
    <property type="entry name" value="P-loop containing nucleotide triphosphate hydrolases"/>
    <property type="match status" value="1"/>
</dbReference>
<organism evidence="1 2">
    <name type="scientific">Sphingobium baderi</name>
    <dbReference type="NCBI Taxonomy" id="1332080"/>
    <lineage>
        <taxon>Bacteria</taxon>
        <taxon>Pseudomonadati</taxon>
        <taxon>Pseudomonadota</taxon>
        <taxon>Alphaproteobacteria</taxon>
        <taxon>Sphingomonadales</taxon>
        <taxon>Sphingomonadaceae</taxon>
        <taxon>Sphingobium</taxon>
    </lineage>
</organism>
<reference evidence="1 2" key="1">
    <citation type="submission" date="2015-11" db="EMBL/GenBank/DDBJ databases">
        <title>A Two-component Flavoprotein Monooxygenase System MeaXY Responsible for para-Hydroxylation of 2-Methyl-6-ethylaniline and 2,6-Diethylaniline in Sphingobium baderi DE-13.</title>
        <authorList>
            <person name="Cheng M."/>
            <person name="Meng Q."/>
            <person name="Yang Y."/>
            <person name="Chu C."/>
            <person name="Yan X."/>
            <person name="He J."/>
            <person name="Li S."/>
        </authorList>
    </citation>
    <scope>NUCLEOTIDE SEQUENCE [LARGE SCALE GENOMIC DNA]</scope>
    <source>
        <strain evidence="1 2">DE-13</strain>
    </source>
</reference>
<evidence type="ECO:0000313" key="2">
    <source>
        <dbReference type="Proteomes" id="UP000056968"/>
    </source>
</evidence>
<dbReference type="OrthoDB" id="9777890at2"/>
<dbReference type="Pfam" id="PF13469">
    <property type="entry name" value="Sulfotransfer_3"/>
    <property type="match status" value="1"/>
</dbReference>
<dbReference type="KEGG" id="sbd:ATN00_02515"/>
<dbReference type="Proteomes" id="UP000056968">
    <property type="component" value="Chromosome"/>
</dbReference>
<dbReference type="AlphaFoldDB" id="A0A0S3EVD3"/>
<accession>A0A0S3EVD3</accession>
<gene>
    <name evidence="1" type="ORF">ATN00_02515</name>
</gene>
<dbReference type="InterPro" id="IPR027417">
    <property type="entry name" value="P-loop_NTPase"/>
</dbReference>
<evidence type="ECO:0008006" key="3">
    <source>
        <dbReference type="Google" id="ProtNLM"/>
    </source>
</evidence>
<dbReference type="PANTHER" id="PTHR36451:SF1">
    <property type="entry name" value="OMEGA-HYDROXY-BETA-DIHYDROMENAQUINONE-9 SULFOTRANSFERASE STF3"/>
    <property type="match status" value="1"/>
</dbReference>
<dbReference type="EMBL" id="CP013264">
    <property type="protein sequence ID" value="ALR19346.1"/>
    <property type="molecule type" value="Genomic_DNA"/>
</dbReference>
<dbReference type="SUPFAM" id="SSF52540">
    <property type="entry name" value="P-loop containing nucleoside triphosphate hydrolases"/>
    <property type="match status" value="1"/>
</dbReference>